<gene>
    <name evidence="1" type="ORF">PHYPA_024157</name>
</gene>
<dbReference type="InParanoid" id="A0A2K1IYI4"/>
<dbReference type="Gramene" id="Pp3c19_15210V3.1">
    <property type="protein sequence ID" value="PAC:32937803.CDS.1"/>
    <property type="gene ID" value="Pp3c19_15210"/>
</dbReference>
<evidence type="ECO:0000313" key="3">
    <source>
        <dbReference type="Proteomes" id="UP000006727"/>
    </source>
</evidence>
<dbReference type="EnsemblPlants" id="Pp3c19_15210V3.1">
    <property type="protein sequence ID" value="PAC:32937803.CDS.1"/>
    <property type="gene ID" value="Pp3c19_15210"/>
</dbReference>
<reference evidence="1 3" key="2">
    <citation type="journal article" date="2018" name="Plant J.">
        <title>The Physcomitrella patens chromosome-scale assembly reveals moss genome structure and evolution.</title>
        <authorList>
            <person name="Lang D."/>
            <person name="Ullrich K.K."/>
            <person name="Murat F."/>
            <person name="Fuchs J."/>
            <person name="Jenkins J."/>
            <person name="Haas F.B."/>
            <person name="Piednoel M."/>
            <person name="Gundlach H."/>
            <person name="Van Bel M."/>
            <person name="Meyberg R."/>
            <person name="Vives C."/>
            <person name="Morata J."/>
            <person name="Symeonidi A."/>
            <person name="Hiss M."/>
            <person name="Muchero W."/>
            <person name="Kamisugi Y."/>
            <person name="Saleh O."/>
            <person name="Blanc G."/>
            <person name="Decker E.L."/>
            <person name="van Gessel N."/>
            <person name="Grimwood J."/>
            <person name="Hayes R.D."/>
            <person name="Graham S.W."/>
            <person name="Gunter L.E."/>
            <person name="McDaniel S.F."/>
            <person name="Hoernstein S.N.W."/>
            <person name="Larsson A."/>
            <person name="Li F.W."/>
            <person name="Perroud P.F."/>
            <person name="Phillips J."/>
            <person name="Ranjan P."/>
            <person name="Rokshar D.S."/>
            <person name="Rothfels C.J."/>
            <person name="Schneider L."/>
            <person name="Shu S."/>
            <person name="Stevenson D.W."/>
            <person name="Thummler F."/>
            <person name="Tillich M."/>
            <person name="Villarreal Aguilar J.C."/>
            <person name="Widiez T."/>
            <person name="Wong G.K."/>
            <person name="Wymore A."/>
            <person name="Zhang Y."/>
            <person name="Zimmer A.D."/>
            <person name="Quatrano R.S."/>
            <person name="Mayer K.F.X."/>
            <person name="Goodstein D."/>
            <person name="Casacuberta J.M."/>
            <person name="Vandepoele K."/>
            <person name="Reski R."/>
            <person name="Cuming A.C."/>
            <person name="Tuskan G.A."/>
            <person name="Maumus F."/>
            <person name="Salse J."/>
            <person name="Schmutz J."/>
            <person name="Rensing S.A."/>
        </authorList>
    </citation>
    <scope>NUCLEOTIDE SEQUENCE [LARGE SCALE GENOMIC DNA]</scope>
    <source>
        <strain evidence="2 3">cv. Gransden 2004</strain>
    </source>
</reference>
<evidence type="ECO:0000313" key="1">
    <source>
        <dbReference type="EMBL" id="PNR34340.1"/>
    </source>
</evidence>
<name>A0A2K1IYI4_PHYPA</name>
<dbReference type="EMBL" id="ABEU02000019">
    <property type="protein sequence ID" value="PNR34340.1"/>
    <property type="molecule type" value="Genomic_DNA"/>
</dbReference>
<keyword evidence="3" id="KW-1185">Reference proteome</keyword>
<dbReference type="Proteomes" id="UP000006727">
    <property type="component" value="Chromosome 19"/>
</dbReference>
<proteinExistence type="predicted"/>
<organism evidence="1">
    <name type="scientific">Physcomitrium patens</name>
    <name type="common">Spreading-leaved earth moss</name>
    <name type="synonym">Physcomitrella patens</name>
    <dbReference type="NCBI Taxonomy" id="3218"/>
    <lineage>
        <taxon>Eukaryota</taxon>
        <taxon>Viridiplantae</taxon>
        <taxon>Streptophyta</taxon>
        <taxon>Embryophyta</taxon>
        <taxon>Bryophyta</taxon>
        <taxon>Bryophytina</taxon>
        <taxon>Bryopsida</taxon>
        <taxon>Funariidae</taxon>
        <taxon>Funariales</taxon>
        <taxon>Funariaceae</taxon>
        <taxon>Physcomitrium</taxon>
    </lineage>
</organism>
<dbReference type="AlphaFoldDB" id="A0A2K1IYI4"/>
<evidence type="ECO:0000313" key="2">
    <source>
        <dbReference type="EnsemblPlants" id="PAC:32937803.CDS.1"/>
    </source>
</evidence>
<protein>
    <submittedName>
        <fullName evidence="1 2">Uncharacterized protein</fullName>
    </submittedName>
</protein>
<accession>A0A2K1IYI4</accession>
<reference evidence="1 3" key="1">
    <citation type="journal article" date="2008" name="Science">
        <title>The Physcomitrella genome reveals evolutionary insights into the conquest of land by plants.</title>
        <authorList>
            <person name="Rensing S."/>
            <person name="Lang D."/>
            <person name="Zimmer A."/>
            <person name="Terry A."/>
            <person name="Salamov A."/>
            <person name="Shapiro H."/>
            <person name="Nishiyama T."/>
            <person name="Perroud P.-F."/>
            <person name="Lindquist E."/>
            <person name="Kamisugi Y."/>
            <person name="Tanahashi T."/>
            <person name="Sakakibara K."/>
            <person name="Fujita T."/>
            <person name="Oishi K."/>
            <person name="Shin-I T."/>
            <person name="Kuroki Y."/>
            <person name="Toyoda A."/>
            <person name="Suzuki Y."/>
            <person name="Hashimoto A."/>
            <person name="Yamaguchi K."/>
            <person name="Sugano A."/>
            <person name="Kohara Y."/>
            <person name="Fujiyama A."/>
            <person name="Anterola A."/>
            <person name="Aoki S."/>
            <person name="Ashton N."/>
            <person name="Barbazuk W.B."/>
            <person name="Barker E."/>
            <person name="Bennetzen J."/>
            <person name="Bezanilla M."/>
            <person name="Blankenship R."/>
            <person name="Cho S.H."/>
            <person name="Dutcher S."/>
            <person name="Estelle M."/>
            <person name="Fawcett J.A."/>
            <person name="Gundlach H."/>
            <person name="Hanada K."/>
            <person name="Heyl A."/>
            <person name="Hicks K.A."/>
            <person name="Hugh J."/>
            <person name="Lohr M."/>
            <person name="Mayer K."/>
            <person name="Melkozernov A."/>
            <person name="Murata T."/>
            <person name="Nelson D."/>
            <person name="Pils B."/>
            <person name="Prigge M."/>
            <person name="Reiss B."/>
            <person name="Renner T."/>
            <person name="Rombauts S."/>
            <person name="Rushton P."/>
            <person name="Sanderfoot A."/>
            <person name="Schween G."/>
            <person name="Shiu S.-H."/>
            <person name="Stueber K."/>
            <person name="Theodoulou F.L."/>
            <person name="Tu H."/>
            <person name="Van de Peer Y."/>
            <person name="Verrier P.J."/>
            <person name="Waters E."/>
            <person name="Wood A."/>
            <person name="Yang L."/>
            <person name="Cove D."/>
            <person name="Cuming A."/>
            <person name="Hasebe M."/>
            <person name="Lucas S."/>
            <person name="Mishler D.B."/>
            <person name="Reski R."/>
            <person name="Grigoriev I."/>
            <person name="Quatrano R.S."/>
            <person name="Boore J.L."/>
        </authorList>
    </citation>
    <scope>NUCLEOTIDE SEQUENCE [LARGE SCALE GENOMIC DNA]</scope>
    <source>
        <strain evidence="2 3">cv. Gransden 2004</strain>
    </source>
</reference>
<reference evidence="2" key="3">
    <citation type="submission" date="2020-12" db="UniProtKB">
        <authorList>
            <consortium name="EnsemblPlants"/>
        </authorList>
    </citation>
    <scope>IDENTIFICATION</scope>
</reference>
<sequence length="87" mass="9507">MWSERQIAIQVALELLHPRDAVMGSPGYCINPTSVCIWIVPVSGCIGCGTDRCVIHTCTADSAFFHSDLEVVLQIGKGGMKLTEWGW</sequence>